<dbReference type="Proteomes" id="UP000235672">
    <property type="component" value="Unassembled WGS sequence"/>
</dbReference>
<evidence type="ECO:0000313" key="3">
    <source>
        <dbReference type="Proteomes" id="UP000235672"/>
    </source>
</evidence>
<name>A0A2J6PXN7_9HELO</name>
<reference evidence="2 3" key="1">
    <citation type="submission" date="2016-05" db="EMBL/GenBank/DDBJ databases">
        <title>A degradative enzymes factory behind the ericoid mycorrhizal symbiosis.</title>
        <authorList>
            <consortium name="DOE Joint Genome Institute"/>
            <person name="Martino E."/>
            <person name="Morin E."/>
            <person name="Grelet G."/>
            <person name="Kuo A."/>
            <person name="Kohler A."/>
            <person name="Daghino S."/>
            <person name="Barry K."/>
            <person name="Choi C."/>
            <person name="Cichocki N."/>
            <person name="Clum A."/>
            <person name="Copeland A."/>
            <person name="Hainaut M."/>
            <person name="Haridas S."/>
            <person name="Labutti K."/>
            <person name="Lindquist E."/>
            <person name="Lipzen A."/>
            <person name="Khouja H.-R."/>
            <person name="Murat C."/>
            <person name="Ohm R."/>
            <person name="Olson A."/>
            <person name="Spatafora J."/>
            <person name="Veneault-Fourrey C."/>
            <person name="Henrissat B."/>
            <person name="Grigoriev I."/>
            <person name="Martin F."/>
            <person name="Perotto S."/>
        </authorList>
    </citation>
    <scope>NUCLEOTIDE SEQUENCE [LARGE SCALE GENOMIC DNA]</scope>
    <source>
        <strain evidence="2 3">UAMH 7357</strain>
    </source>
</reference>
<feature type="compositionally biased region" description="Basic and acidic residues" evidence="1">
    <location>
        <begin position="475"/>
        <end position="484"/>
    </location>
</feature>
<gene>
    <name evidence="2" type="ORF">NA56DRAFT_647659</name>
</gene>
<evidence type="ECO:0000313" key="2">
    <source>
        <dbReference type="EMBL" id="PMD18777.1"/>
    </source>
</evidence>
<protein>
    <submittedName>
        <fullName evidence="2">Uncharacterized protein</fullName>
    </submittedName>
</protein>
<dbReference type="STRING" id="1745343.A0A2J6PXN7"/>
<feature type="region of interest" description="Disordered" evidence="1">
    <location>
        <begin position="980"/>
        <end position="1040"/>
    </location>
</feature>
<evidence type="ECO:0000256" key="1">
    <source>
        <dbReference type="SAM" id="MobiDB-lite"/>
    </source>
</evidence>
<proteinExistence type="predicted"/>
<dbReference type="AlphaFoldDB" id="A0A2J6PXN7"/>
<accession>A0A2J6PXN7</accession>
<feature type="compositionally biased region" description="Polar residues" evidence="1">
    <location>
        <begin position="612"/>
        <end position="621"/>
    </location>
</feature>
<dbReference type="EMBL" id="KZ613492">
    <property type="protein sequence ID" value="PMD18777.1"/>
    <property type="molecule type" value="Genomic_DNA"/>
</dbReference>
<feature type="compositionally biased region" description="Polar residues" evidence="1">
    <location>
        <begin position="980"/>
        <end position="993"/>
    </location>
</feature>
<feature type="compositionally biased region" description="Basic and acidic residues" evidence="1">
    <location>
        <begin position="1091"/>
        <end position="1101"/>
    </location>
</feature>
<feature type="compositionally biased region" description="Polar residues" evidence="1">
    <location>
        <begin position="399"/>
        <end position="419"/>
    </location>
</feature>
<organism evidence="2 3">
    <name type="scientific">Hyaloscypha hepaticicola</name>
    <dbReference type="NCBI Taxonomy" id="2082293"/>
    <lineage>
        <taxon>Eukaryota</taxon>
        <taxon>Fungi</taxon>
        <taxon>Dikarya</taxon>
        <taxon>Ascomycota</taxon>
        <taxon>Pezizomycotina</taxon>
        <taxon>Leotiomycetes</taxon>
        <taxon>Helotiales</taxon>
        <taxon>Hyaloscyphaceae</taxon>
        <taxon>Hyaloscypha</taxon>
    </lineage>
</organism>
<feature type="compositionally biased region" description="Polar residues" evidence="1">
    <location>
        <begin position="633"/>
        <end position="646"/>
    </location>
</feature>
<feature type="region of interest" description="Disordered" evidence="1">
    <location>
        <begin position="1"/>
        <end position="27"/>
    </location>
</feature>
<dbReference type="OrthoDB" id="5419922at2759"/>
<feature type="region of interest" description="Disordered" evidence="1">
    <location>
        <begin position="553"/>
        <end position="663"/>
    </location>
</feature>
<feature type="region of interest" description="Disordered" evidence="1">
    <location>
        <begin position="343"/>
        <end position="423"/>
    </location>
</feature>
<feature type="region of interest" description="Disordered" evidence="1">
    <location>
        <begin position="1091"/>
        <end position="1140"/>
    </location>
</feature>
<feature type="region of interest" description="Disordered" evidence="1">
    <location>
        <begin position="461"/>
        <end position="500"/>
    </location>
</feature>
<feature type="compositionally biased region" description="Low complexity" evidence="1">
    <location>
        <begin position="594"/>
        <end position="611"/>
    </location>
</feature>
<keyword evidence="3" id="KW-1185">Reference proteome</keyword>
<sequence>MDRYGNATALSTEEEEEPFYCSPASADNDVIWPGSDSEQTLEEIEQKRSRYEYHARRYLRGYQPVLQSATLRGPLSGWKNPWRWVPPPAKEDDWWQPGSEDMLFTREKVMKRAADHGLGYLGPSEALAWCKASAQAEAGRNHKEESMERDTQVEIGNTLLGLDADASPVNSPTKGALLKSEPIDAYEEQSMVNHHSETSHTPEPANEEVRCKKRPIDSQWLKGSYVSKRARWDGPAIATPTPHPDMGERHRRWVQSFPKRSGSNTKTSIEPSRRSISFADMPSAQQQMNVTLNPATPNITPLDNDQTAGISPLGSMFRRSALPQNNGVLQLQEDEMDELYIESPDSVLTNSSPKRSRRKSHGRSRDYTDTSVLDVEPDDLNAITPRQPSLPGQLPSGRAKQNGTSRSRSNTLPKLQSKTPLRHDTENLHEAAYGDEYSFVTEVALSSRDLEMFQYRKKRKRISSEALNSNPNDSGVKKDLHESPRMASESGPDNNAEHLSDGQALMAPDNVERMEVSLHVDLAPIPEDEVKDRSNLCDESWDFMEDAIQQPPVSSALRKPPVQAISPKQSPHTHISPIPTMVSQTLKSWPETGSPRSKQPSKSSQSHPSQSLPNLRKNSGGPSAVGMRVDISQDPNDVSTQSYNTSPPRPILNPPSELSSQTKPANILCGATSSSFKELQDMRDVQKRYSQPCTIFTSPVITKSDDHRGSKIGEQMKMAVGSAHDLPLHRSRGIRSSGSNGCSPKAGQGDNVILRGAAEEVPGAAAVNRQQPTQHTPEFHSIFQENLTRAEHRGLEAKPEASVKPFTTRPVSPAQDNCPTGFNAQQAQKSTGSNNAYREVERDETSMSRALEHFRGPKDAGSSVANLKSEASWEGCGHQSPWAAEELESLHMTWQISHSEFLSSSPPINGTSRGVVPPETGLFSEEQDWDHLGRPQTPQNDFIKPFKDFMSPTPAPEATDAYLKGDGLPNTQLLATAATNNPWTSKLRNPSSKKSQKRVSFGILPSEEKENSQSNTFENCDHSKQIPGSPPPPDLDADEDIFDDGIVRNVPKFGRHFVAARQFRHILPQNQGSPQNSSPRLSAQAEAFITADREASREQRRSKSSSRSPSQNFESGRGRIEEDPWLTERSSESLKSSPKLPENKFEHLVASFDMEDALGDMSDFRSLVVVVRVMGTKGGGCSDSRKSTVGPCMAYRNLGRLVGS</sequence>